<evidence type="ECO:0000313" key="1">
    <source>
        <dbReference type="EMBL" id="KAK4174573.1"/>
    </source>
</evidence>
<proteinExistence type="predicted"/>
<keyword evidence="2" id="KW-1185">Reference proteome</keyword>
<accession>A0AAN6W386</accession>
<organism evidence="1 2">
    <name type="scientific">Triangularia setosa</name>
    <dbReference type="NCBI Taxonomy" id="2587417"/>
    <lineage>
        <taxon>Eukaryota</taxon>
        <taxon>Fungi</taxon>
        <taxon>Dikarya</taxon>
        <taxon>Ascomycota</taxon>
        <taxon>Pezizomycotina</taxon>
        <taxon>Sordariomycetes</taxon>
        <taxon>Sordariomycetidae</taxon>
        <taxon>Sordariales</taxon>
        <taxon>Podosporaceae</taxon>
        <taxon>Triangularia</taxon>
    </lineage>
</organism>
<reference evidence="1" key="2">
    <citation type="submission" date="2023-05" db="EMBL/GenBank/DDBJ databases">
        <authorList>
            <consortium name="Lawrence Berkeley National Laboratory"/>
            <person name="Steindorff A."/>
            <person name="Hensen N."/>
            <person name="Bonometti L."/>
            <person name="Westerberg I."/>
            <person name="Brannstrom I.O."/>
            <person name="Guillou S."/>
            <person name="Cros-Aarteil S."/>
            <person name="Calhoun S."/>
            <person name="Haridas S."/>
            <person name="Kuo A."/>
            <person name="Mondo S."/>
            <person name="Pangilinan J."/>
            <person name="Riley R."/>
            <person name="Labutti K."/>
            <person name="Andreopoulos B."/>
            <person name="Lipzen A."/>
            <person name="Chen C."/>
            <person name="Yanf M."/>
            <person name="Daum C."/>
            <person name="Ng V."/>
            <person name="Clum A."/>
            <person name="Ohm R."/>
            <person name="Martin F."/>
            <person name="Silar P."/>
            <person name="Natvig D."/>
            <person name="Lalanne C."/>
            <person name="Gautier V."/>
            <person name="Ament-Velasquez S.L."/>
            <person name="Kruys A."/>
            <person name="Hutchinson M.I."/>
            <person name="Powell A.J."/>
            <person name="Barry K."/>
            <person name="Miller A.N."/>
            <person name="Grigoriev I.V."/>
            <person name="Debuchy R."/>
            <person name="Gladieux P."/>
            <person name="Thoren M.H."/>
            <person name="Johannesson H."/>
        </authorList>
    </citation>
    <scope>NUCLEOTIDE SEQUENCE</scope>
    <source>
        <strain evidence="1">CBS 892.96</strain>
    </source>
</reference>
<gene>
    <name evidence="1" type="ORF">QBC36DRAFT_292317</name>
</gene>
<dbReference type="EMBL" id="MU866275">
    <property type="protein sequence ID" value="KAK4174573.1"/>
    <property type="molecule type" value="Genomic_DNA"/>
</dbReference>
<evidence type="ECO:0008006" key="3">
    <source>
        <dbReference type="Google" id="ProtNLM"/>
    </source>
</evidence>
<name>A0AAN6W386_9PEZI</name>
<reference evidence="1" key="1">
    <citation type="journal article" date="2023" name="Mol. Phylogenet. Evol.">
        <title>Genome-scale phylogeny and comparative genomics of the fungal order Sordariales.</title>
        <authorList>
            <person name="Hensen N."/>
            <person name="Bonometti L."/>
            <person name="Westerberg I."/>
            <person name="Brannstrom I.O."/>
            <person name="Guillou S."/>
            <person name="Cros-Aarteil S."/>
            <person name="Calhoun S."/>
            <person name="Haridas S."/>
            <person name="Kuo A."/>
            <person name="Mondo S."/>
            <person name="Pangilinan J."/>
            <person name="Riley R."/>
            <person name="LaButti K."/>
            <person name="Andreopoulos B."/>
            <person name="Lipzen A."/>
            <person name="Chen C."/>
            <person name="Yan M."/>
            <person name="Daum C."/>
            <person name="Ng V."/>
            <person name="Clum A."/>
            <person name="Steindorff A."/>
            <person name="Ohm R.A."/>
            <person name="Martin F."/>
            <person name="Silar P."/>
            <person name="Natvig D.O."/>
            <person name="Lalanne C."/>
            <person name="Gautier V."/>
            <person name="Ament-Velasquez S.L."/>
            <person name="Kruys A."/>
            <person name="Hutchinson M.I."/>
            <person name="Powell A.J."/>
            <person name="Barry K."/>
            <person name="Miller A.N."/>
            <person name="Grigoriev I.V."/>
            <person name="Debuchy R."/>
            <person name="Gladieux P."/>
            <person name="Hiltunen Thoren M."/>
            <person name="Johannesson H."/>
        </authorList>
    </citation>
    <scope>NUCLEOTIDE SEQUENCE</scope>
    <source>
        <strain evidence="1">CBS 892.96</strain>
    </source>
</reference>
<protein>
    <recommendedName>
        <fullName evidence="3">F-box domain-containing protein</fullName>
    </recommendedName>
</protein>
<sequence length="117" mass="13453">MAPTSISPLPSPNTAPVLTLETLLLDIPFELATHFDYGNLFQLKQTWRAFRSSLDPDSLLPRSYKLAFHQEVERFPCHRTHLACFKCFRLLSARQSFIDTRRIGPSGKYDKDPSRKS</sequence>
<comment type="caution">
    <text evidence="1">The sequence shown here is derived from an EMBL/GenBank/DDBJ whole genome shotgun (WGS) entry which is preliminary data.</text>
</comment>
<dbReference type="Proteomes" id="UP001302321">
    <property type="component" value="Unassembled WGS sequence"/>
</dbReference>
<evidence type="ECO:0000313" key="2">
    <source>
        <dbReference type="Proteomes" id="UP001302321"/>
    </source>
</evidence>
<dbReference type="AlphaFoldDB" id="A0AAN6W386"/>